<keyword evidence="8 11" id="KW-0030">Aminoacyl-tRNA synthetase</keyword>
<comment type="function">
    <text evidence="1">Catalyzes the attachment of tyrosine to tRNA(Tyr) in a two-step reaction: tyrosine is first activated by ATP to form Tyr-AMP and then transferred to the acceptor end of tRNA(Tyr).</text>
</comment>
<accession>A0A813F6C9</accession>
<sequence length="277" mass="31002">MHIAQGVFKAINVNKCTKAGGTFVFWVADWFALMNDKMGGDLDKIKIVGKYLIEVWKAGGMDMSHVKFLWSSDEISAHAKEYWGQALDIARRSTLARIKKCCQIMGRKEDTLTAAQILYPIMQCTDIFFLKADICQLGVDQRKVNMLARDYCDSAGIKAKPVILSHHMLYGLKAGQSKMSKSDPDSAIFMEDSAEDVERKIRNAYCPTKPESASKVAEDDEMHLVKDDLMNPCLDYLRYILFAVEGYTFKAGDKVYTTPGPCSLDAHLPHVGFCANS</sequence>
<dbReference type="PANTHER" id="PTHR46264">
    <property type="entry name" value="TYROSINE-TRNA LIGASE"/>
    <property type="match status" value="1"/>
</dbReference>
<evidence type="ECO:0000256" key="8">
    <source>
        <dbReference type="ARBA" id="ARBA00023146"/>
    </source>
</evidence>
<evidence type="ECO:0000256" key="11">
    <source>
        <dbReference type="RuleBase" id="RU363036"/>
    </source>
</evidence>
<comment type="similarity">
    <text evidence="2 11">Belongs to the class-I aminoacyl-tRNA synthetase family.</text>
</comment>
<comment type="caution">
    <text evidence="12">The sequence shown here is derived from an EMBL/GenBank/DDBJ whole genome shotgun (WGS) entry which is preliminary data.</text>
</comment>
<dbReference type="PANTHER" id="PTHR46264:SF4">
    <property type="entry name" value="TYROSINE--TRNA LIGASE, CYTOPLASMIC"/>
    <property type="match status" value="1"/>
</dbReference>
<dbReference type="GO" id="GO:0006437">
    <property type="term" value="P:tyrosyl-tRNA aminoacylation"/>
    <property type="evidence" value="ECO:0007669"/>
    <property type="project" value="TreeGrafter"/>
</dbReference>
<evidence type="ECO:0000256" key="3">
    <source>
        <dbReference type="ARBA" id="ARBA00013160"/>
    </source>
</evidence>
<evidence type="ECO:0000256" key="4">
    <source>
        <dbReference type="ARBA" id="ARBA00022598"/>
    </source>
</evidence>
<proteinExistence type="inferred from homology"/>
<dbReference type="OrthoDB" id="197206at2759"/>
<comment type="catalytic activity">
    <reaction evidence="10">
        <text>tRNA(Tyr) + L-tyrosine + ATP = L-tyrosyl-tRNA(Tyr) + AMP + diphosphate + H(+)</text>
        <dbReference type="Rhea" id="RHEA:10220"/>
        <dbReference type="Rhea" id="RHEA-COMP:9706"/>
        <dbReference type="Rhea" id="RHEA-COMP:9707"/>
        <dbReference type="ChEBI" id="CHEBI:15378"/>
        <dbReference type="ChEBI" id="CHEBI:30616"/>
        <dbReference type="ChEBI" id="CHEBI:33019"/>
        <dbReference type="ChEBI" id="CHEBI:58315"/>
        <dbReference type="ChEBI" id="CHEBI:78442"/>
        <dbReference type="ChEBI" id="CHEBI:78536"/>
        <dbReference type="ChEBI" id="CHEBI:456215"/>
        <dbReference type="EC" id="6.1.1.1"/>
    </reaction>
</comment>
<evidence type="ECO:0000256" key="5">
    <source>
        <dbReference type="ARBA" id="ARBA00022741"/>
    </source>
</evidence>
<dbReference type="InterPro" id="IPR002305">
    <property type="entry name" value="aa-tRNA-synth_Ic"/>
</dbReference>
<dbReference type="EC" id="6.1.1.1" evidence="3"/>
<evidence type="ECO:0000313" key="13">
    <source>
        <dbReference type="Proteomes" id="UP000654075"/>
    </source>
</evidence>
<evidence type="ECO:0000256" key="1">
    <source>
        <dbReference type="ARBA" id="ARBA00002025"/>
    </source>
</evidence>
<dbReference type="FunFam" id="3.40.50.620:FF:000085">
    <property type="entry name" value="Tyrosine--tRNA ligase 1 cytoplasmic"/>
    <property type="match status" value="1"/>
</dbReference>
<keyword evidence="13" id="KW-1185">Reference proteome</keyword>
<name>A0A813F6C9_POLGL</name>
<evidence type="ECO:0000256" key="6">
    <source>
        <dbReference type="ARBA" id="ARBA00022840"/>
    </source>
</evidence>
<keyword evidence="4 11" id="KW-0436">Ligase</keyword>
<evidence type="ECO:0000256" key="9">
    <source>
        <dbReference type="ARBA" id="ARBA00033323"/>
    </source>
</evidence>
<keyword evidence="7 11" id="KW-0648">Protein biosynthesis</keyword>
<protein>
    <recommendedName>
        <fullName evidence="3">tyrosine--tRNA ligase</fullName>
        <ecNumber evidence="3">6.1.1.1</ecNumber>
    </recommendedName>
    <alternativeName>
        <fullName evidence="9">Tyrosyl-tRNA synthetase</fullName>
    </alternativeName>
</protein>
<dbReference type="AlphaFoldDB" id="A0A813F6C9"/>
<organism evidence="12 13">
    <name type="scientific">Polarella glacialis</name>
    <name type="common">Dinoflagellate</name>
    <dbReference type="NCBI Taxonomy" id="89957"/>
    <lineage>
        <taxon>Eukaryota</taxon>
        <taxon>Sar</taxon>
        <taxon>Alveolata</taxon>
        <taxon>Dinophyceae</taxon>
        <taxon>Suessiales</taxon>
        <taxon>Suessiaceae</taxon>
        <taxon>Polarella</taxon>
    </lineage>
</organism>
<evidence type="ECO:0000313" key="12">
    <source>
        <dbReference type="EMBL" id="CAE8608072.1"/>
    </source>
</evidence>
<dbReference type="Proteomes" id="UP000654075">
    <property type="component" value="Unassembled WGS sequence"/>
</dbReference>
<dbReference type="OMA" id="GMDQHEV"/>
<evidence type="ECO:0000256" key="2">
    <source>
        <dbReference type="ARBA" id="ARBA00005594"/>
    </source>
</evidence>
<dbReference type="InterPro" id="IPR050489">
    <property type="entry name" value="Tyr-tRNA_synthase"/>
</dbReference>
<evidence type="ECO:0000256" key="10">
    <source>
        <dbReference type="ARBA" id="ARBA00048248"/>
    </source>
</evidence>
<dbReference type="SUPFAM" id="SSF52374">
    <property type="entry name" value="Nucleotidylyl transferase"/>
    <property type="match status" value="1"/>
</dbReference>
<dbReference type="InterPro" id="IPR014729">
    <property type="entry name" value="Rossmann-like_a/b/a_fold"/>
</dbReference>
<evidence type="ECO:0000256" key="7">
    <source>
        <dbReference type="ARBA" id="ARBA00022917"/>
    </source>
</evidence>
<gene>
    <name evidence="12" type="ORF">PGLA1383_LOCUS25970</name>
</gene>
<keyword evidence="6 11" id="KW-0067">ATP-binding</keyword>
<dbReference type="GO" id="GO:0005524">
    <property type="term" value="F:ATP binding"/>
    <property type="evidence" value="ECO:0007669"/>
    <property type="project" value="UniProtKB-KW"/>
</dbReference>
<dbReference type="Gene3D" id="3.40.50.620">
    <property type="entry name" value="HUPs"/>
    <property type="match status" value="2"/>
</dbReference>
<reference evidence="12" key="1">
    <citation type="submission" date="2021-02" db="EMBL/GenBank/DDBJ databases">
        <authorList>
            <person name="Dougan E. K."/>
            <person name="Rhodes N."/>
            <person name="Thang M."/>
            <person name="Chan C."/>
        </authorList>
    </citation>
    <scope>NUCLEOTIDE SEQUENCE</scope>
</reference>
<dbReference type="EMBL" id="CAJNNV010022388">
    <property type="protein sequence ID" value="CAE8608072.1"/>
    <property type="molecule type" value="Genomic_DNA"/>
</dbReference>
<dbReference type="GO" id="GO:0004831">
    <property type="term" value="F:tyrosine-tRNA ligase activity"/>
    <property type="evidence" value="ECO:0007669"/>
    <property type="project" value="UniProtKB-EC"/>
</dbReference>
<dbReference type="GO" id="GO:0005737">
    <property type="term" value="C:cytoplasm"/>
    <property type="evidence" value="ECO:0007669"/>
    <property type="project" value="TreeGrafter"/>
</dbReference>
<keyword evidence="5 11" id="KW-0547">Nucleotide-binding</keyword>
<dbReference type="Pfam" id="PF00579">
    <property type="entry name" value="tRNA-synt_1b"/>
    <property type="match status" value="1"/>
</dbReference>